<keyword evidence="2" id="KW-1185">Reference proteome</keyword>
<dbReference type="Proteomes" id="UP000887013">
    <property type="component" value="Unassembled WGS sequence"/>
</dbReference>
<sequence length="34" mass="4113">MVSAPYDLYKDQKIFYPARLELWSSSVMERFLVE</sequence>
<dbReference type="AlphaFoldDB" id="A0A8X6THY7"/>
<dbReference type="EMBL" id="BMAW01058981">
    <property type="protein sequence ID" value="GFT18927.1"/>
    <property type="molecule type" value="Genomic_DNA"/>
</dbReference>
<protein>
    <submittedName>
        <fullName evidence="1">Uncharacterized protein</fullName>
    </submittedName>
</protein>
<accession>A0A8X6THY7</accession>
<proteinExistence type="predicted"/>
<organism evidence="1 2">
    <name type="scientific">Nephila pilipes</name>
    <name type="common">Giant wood spider</name>
    <name type="synonym">Nephila maculata</name>
    <dbReference type="NCBI Taxonomy" id="299642"/>
    <lineage>
        <taxon>Eukaryota</taxon>
        <taxon>Metazoa</taxon>
        <taxon>Ecdysozoa</taxon>
        <taxon>Arthropoda</taxon>
        <taxon>Chelicerata</taxon>
        <taxon>Arachnida</taxon>
        <taxon>Araneae</taxon>
        <taxon>Araneomorphae</taxon>
        <taxon>Entelegynae</taxon>
        <taxon>Araneoidea</taxon>
        <taxon>Nephilidae</taxon>
        <taxon>Nephila</taxon>
    </lineage>
</organism>
<comment type="caution">
    <text evidence="1">The sequence shown here is derived from an EMBL/GenBank/DDBJ whole genome shotgun (WGS) entry which is preliminary data.</text>
</comment>
<evidence type="ECO:0000313" key="1">
    <source>
        <dbReference type="EMBL" id="GFT18927.1"/>
    </source>
</evidence>
<feature type="non-terminal residue" evidence="1">
    <location>
        <position position="34"/>
    </location>
</feature>
<evidence type="ECO:0000313" key="2">
    <source>
        <dbReference type="Proteomes" id="UP000887013"/>
    </source>
</evidence>
<gene>
    <name evidence="1" type="ORF">NPIL_269821</name>
</gene>
<reference evidence="1" key="1">
    <citation type="submission" date="2020-08" db="EMBL/GenBank/DDBJ databases">
        <title>Multicomponent nature underlies the extraordinary mechanical properties of spider dragline silk.</title>
        <authorList>
            <person name="Kono N."/>
            <person name="Nakamura H."/>
            <person name="Mori M."/>
            <person name="Yoshida Y."/>
            <person name="Ohtoshi R."/>
            <person name="Malay A.D."/>
            <person name="Moran D.A.P."/>
            <person name="Tomita M."/>
            <person name="Numata K."/>
            <person name="Arakawa K."/>
        </authorList>
    </citation>
    <scope>NUCLEOTIDE SEQUENCE</scope>
</reference>
<name>A0A8X6THY7_NEPPI</name>